<accession>A0A8T3A1Z8</accession>
<dbReference type="AlphaFoldDB" id="A0A8T3A1Z8"/>
<comment type="caution">
    <text evidence="1">The sequence shown here is derived from an EMBL/GenBank/DDBJ whole genome shotgun (WGS) entry which is preliminary data.</text>
</comment>
<gene>
    <name evidence="1" type="ORF">KFK09_028175</name>
</gene>
<protein>
    <submittedName>
        <fullName evidence="1">Uncharacterized protein</fullName>
    </submittedName>
</protein>
<proteinExistence type="predicted"/>
<dbReference type="Proteomes" id="UP000829196">
    <property type="component" value="Unassembled WGS sequence"/>
</dbReference>
<reference evidence="1" key="1">
    <citation type="journal article" date="2022" name="Front. Genet.">
        <title>Chromosome-Scale Assembly of the Dendrobium nobile Genome Provides Insights Into the Molecular Mechanism of the Biosynthesis of the Medicinal Active Ingredient of Dendrobium.</title>
        <authorList>
            <person name="Xu Q."/>
            <person name="Niu S.-C."/>
            <person name="Li K.-L."/>
            <person name="Zheng P.-J."/>
            <person name="Zhang X.-J."/>
            <person name="Jia Y."/>
            <person name="Liu Y."/>
            <person name="Niu Y.-X."/>
            <person name="Yu L.-H."/>
            <person name="Chen D.-F."/>
            <person name="Zhang G.-Q."/>
        </authorList>
    </citation>
    <scope>NUCLEOTIDE SEQUENCE</scope>
    <source>
        <tissue evidence="1">Leaf</tissue>
    </source>
</reference>
<organism evidence="1 2">
    <name type="scientific">Dendrobium nobile</name>
    <name type="common">Orchid</name>
    <dbReference type="NCBI Taxonomy" id="94219"/>
    <lineage>
        <taxon>Eukaryota</taxon>
        <taxon>Viridiplantae</taxon>
        <taxon>Streptophyta</taxon>
        <taxon>Embryophyta</taxon>
        <taxon>Tracheophyta</taxon>
        <taxon>Spermatophyta</taxon>
        <taxon>Magnoliopsida</taxon>
        <taxon>Liliopsida</taxon>
        <taxon>Asparagales</taxon>
        <taxon>Orchidaceae</taxon>
        <taxon>Epidendroideae</taxon>
        <taxon>Malaxideae</taxon>
        <taxon>Dendrobiinae</taxon>
        <taxon>Dendrobium</taxon>
    </lineage>
</organism>
<dbReference type="EMBL" id="JAGYWB010000019">
    <property type="protein sequence ID" value="KAI0488346.1"/>
    <property type="molecule type" value="Genomic_DNA"/>
</dbReference>
<evidence type="ECO:0000313" key="2">
    <source>
        <dbReference type="Proteomes" id="UP000829196"/>
    </source>
</evidence>
<sequence>MLDLLCSRLRLQVRLESEKDCETVSACKREGYIVTNGSEESWKEIGRRIARSSAFDVEETLHY</sequence>
<evidence type="ECO:0000313" key="1">
    <source>
        <dbReference type="EMBL" id="KAI0488346.1"/>
    </source>
</evidence>
<name>A0A8T3A1Z8_DENNO</name>
<keyword evidence="2" id="KW-1185">Reference proteome</keyword>